<dbReference type="PANTHER" id="PTHR18763">
    <property type="entry name" value="WD-REPEAT PROTEIN 18"/>
    <property type="match status" value="1"/>
</dbReference>
<evidence type="ECO:0000256" key="1">
    <source>
        <dbReference type="ARBA" id="ARBA00022574"/>
    </source>
</evidence>
<dbReference type="InterPro" id="IPR011047">
    <property type="entry name" value="Quinoprotein_ADH-like_sf"/>
</dbReference>
<evidence type="ECO:0000313" key="5">
    <source>
        <dbReference type="Proteomes" id="UP000838412"/>
    </source>
</evidence>
<name>A0A8J9YW88_BRALA</name>
<dbReference type="GO" id="GO:0120330">
    <property type="term" value="C:rixosome complex"/>
    <property type="evidence" value="ECO:0007669"/>
    <property type="project" value="TreeGrafter"/>
</dbReference>
<evidence type="ECO:0000256" key="2">
    <source>
        <dbReference type="ARBA" id="ARBA00022737"/>
    </source>
</evidence>
<dbReference type="OrthoDB" id="756370at2759"/>
<dbReference type="PROSITE" id="PS50082">
    <property type="entry name" value="WD_REPEATS_2"/>
    <property type="match status" value="2"/>
</dbReference>
<dbReference type="GO" id="GO:0006261">
    <property type="term" value="P:DNA-templated DNA replication"/>
    <property type="evidence" value="ECO:0007669"/>
    <property type="project" value="TreeGrafter"/>
</dbReference>
<evidence type="ECO:0000256" key="3">
    <source>
        <dbReference type="PROSITE-ProRule" id="PRU00221"/>
    </source>
</evidence>
<dbReference type="PROSITE" id="PS50294">
    <property type="entry name" value="WD_REPEATS_REGION"/>
    <property type="match status" value="2"/>
</dbReference>
<evidence type="ECO:0000313" key="4">
    <source>
        <dbReference type="EMBL" id="CAH1242877.1"/>
    </source>
</evidence>
<dbReference type="Proteomes" id="UP000838412">
    <property type="component" value="Chromosome 13"/>
</dbReference>
<feature type="repeat" description="WD" evidence="3">
    <location>
        <begin position="271"/>
        <end position="312"/>
    </location>
</feature>
<feature type="repeat" description="WD" evidence="3">
    <location>
        <begin position="119"/>
        <end position="150"/>
    </location>
</feature>
<accession>A0A8J9YW88</accession>
<dbReference type="SUPFAM" id="SSF50998">
    <property type="entry name" value="Quinoprotein alcohol dehydrogenase-like"/>
    <property type="match status" value="1"/>
</dbReference>
<dbReference type="Gene3D" id="2.130.10.10">
    <property type="entry name" value="YVTN repeat-like/Quinoprotein amine dehydrogenase"/>
    <property type="match status" value="2"/>
</dbReference>
<organism evidence="4 5">
    <name type="scientific">Branchiostoma lanceolatum</name>
    <name type="common">Common lancelet</name>
    <name type="synonym">Amphioxus lanceolatum</name>
    <dbReference type="NCBI Taxonomy" id="7740"/>
    <lineage>
        <taxon>Eukaryota</taxon>
        <taxon>Metazoa</taxon>
        <taxon>Chordata</taxon>
        <taxon>Cephalochordata</taxon>
        <taxon>Leptocardii</taxon>
        <taxon>Amphioxiformes</taxon>
        <taxon>Branchiostomatidae</taxon>
        <taxon>Branchiostoma</taxon>
    </lineage>
</organism>
<keyword evidence="1 3" id="KW-0853">WD repeat</keyword>
<dbReference type="PANTHER" id="PTHR18763:SF0">
    <property type="entry name" value="WD REPEAT-CONTAINING PROTEIN 18"/>
    <property type="match status" value="1"/>
</dbReference>
<protein>
    <submittedName>
        <fullName evidence="4">WDR18 protein</fullName>
    </submittedName>
</protein>
<dbReference type="EMBL" id="OV696698">
    <property type="protein sequence ID" value="CAH1242877.1"/>
    <property type="molecule type" value="Genomic_DNA"/>
</dbReference>
<keyword evidence="5" id="KW-1185">Reference proteome</keyword>
<dbReference type="InterPro" id="IPR045227">
    <property type="entry name" value="WDR18/Ipi3/RID3"/>
</dbReference>
<keyword evidence="2" id="KW-0677">Repeat</keyword>
<dbReference type="InterPro" id="IPR019775">
    <property type="entry name" value="WD40_repeat_CS"/>
</dbReference>
<dbReference type="AlphaFoldDB" id="A0A8J9YW88"/>
<dbReference type="Pfam" id="PF00400">
    <property type="entry name" value="WD40"/>
    <property type="match status" value="2"/>
</dbReference>
<dbReference type="InterPro" id="IPR001680">
    <property type="entry name" value="WD40_rpt"/>
</dbReference>
<sequence length="442" mass="48294">MAAHVVMEAALTSDTSGQLWSSCLWDLQSGTALATYKGDGTAPRGLCLLGNQYLLSAANNKPLIHVWALQRRDHVQQRMVCGGRVSAMAVSPDGTLVVAGITEKINIWQVCTGNLLAVLTRHYQGVTCLSFTDDGSHFLSAGDDNLVLVWPVHSVLSGGSNAVGHSPEPRHTLSHHSLPVTDLYCGCGGLQARAVSASLDQTCKLFEVSSGQLLLSVSFDVSITSVTMDTTETHLFAGGTNGSIHQVNLYAQPVQRERHIEDSEDGHAQTFKGHSKQVTCLSVSMDGSQLLSGSHDLTARLWDIPSMQCIRTFSHKGPVTNAMLIQPPSPMLEGRGKPGAPLQQFQRHLHTQGQGEGMEEGTRNTVDVRIGQYQKGIVSDGLEQDYTEVKRIHNYTEQKEIQEKSDHVSKQDLEFEVKRLKHINQELYQYAAQNIFNSNVTS</sequence>
<reference evidence="4" key="1">
    <citation type="submission" date="2022-01" db="EMBL/GenBank/DDBJ databases">
        <authorList>
            <person name="Braso-Vives M."/>
        </authorList>
    </citation>
    <scope>NUCLEOTIDE SEQUENCE</scope>
</reference>
<gene>
    <name evidence="4" type="primary">WDR18</name>
    <name evidence="4" type="ORF">BLAG_LOCUS6071</name>
</gene>
<dbReference type="InterPro" id="IPR015943">
    <property type="entry name" value="WD40/YVTN_repeat-like_dom_sf"/>
</dbReference>
<dbReference type="GO" id="GO:0006364">
    <property type="term" value="P:rRNA processing"/>
    <property type="evidence" value="ECO:0007669"/>
    <property type="project" value="TreeGrafter"/>
</dbReference>
<dbReference type="SMART" id="SM00320">
    <property type="entry name" value="WD40"/>
    <property type="match status" value="6"/>
</dbReference>
<dbReference type="GO" id="GO:0005656">
    <property type="term" value="C:nuclear pre-replicative complex"/>
    <property type="evidence" value="ECO:0007669"/>
    <property type="project" value="TreeGrafter"/>
</dbReference>
<dbReference type="PROSITE" id="PS00678">
    <property type="entry name" value="WD_REPEATS_1"/>
    <property type="match status" value="1"/>
</dbReference>
<dbReference type="FunFam" id="2.130.10.10:FF:000467">
    <property type="entry name" value="WD repeat domain 18"/>
    <property type="match status" value="1"/>
</dbReference>
<proteinExistence type="predicted"/>